<dbReference type="RefSeq" id="WP_141697741.1">
    <property type="nucleotide sequence ID" value="NZ_FMAE01000021.1"/>
</dbReference>
<evidence type="ECO:0008006" key="5">
    <source>
        <dbReference type="Google" id="ProtNLM"/>
    </source>
</evidence>
<feature type="region of interest" description="Disordered" evidence="2">
    <location>
        <begin position="1"/>
        <end position="23"/>
    </location>
</feature>
<reference evidence="3 4" key="1">
    <citation type="submission" date="2016-08" db="EMBL/GenBank/DDBJ databases">
        <authorList>
            <person name="Seilhamer J.J."/>
        </authorList>
    </citation>
    <scope>NUCLEOTIDE SEQUENCE [LARGE SCALE GENOMIC DNA]</scope>
    <source>
        <strain evidence="3 4">CCBAU 10071</strain>
    </source>
</reference>
<feature type="compositionally biased region" description="Basic and acidic residues" evidence="2">
    <location>
        <begin position="104"/>
        <end position="119"/>
    </location>
</feature>
<accession>A0A1C3XHD7</accession>
<dbReference type="InterPro" id="IPR056909">
    <property type="entry name" value="SU10_portal"/>
</dbReference>
<feature type="region of interest" description="Disordered" evidence="2">
    <location>
        <begin position="555"/>
        <end position="575"/>
    </location>
</feature>
<name>A0A1C3XHD7_9BRAD</name>
<proteinExistence type="predicted"/>
<keyword evidence="1" id="KW-0175">Coiled coil</keyword>
<dbReference type="AlphaFoldDB" id="A0A1C3XHD7"/>
<evidence type="ECO:0000256" key="2">
    <source>
        <dbReference type="SAM" id="MobiDB-lite"/>
    </source>
</evidence>
<feature type="region of interest" description="Disordered" evidence="2">
    <location>
        <begin position="97"/>
        <end position="119"/>
    </location>
</feature>
<dbReference type="Proteomes" id="UP000183174">
    <property type="component" value="Unassembled WGS sequence"/>
</dbReference>
<sequence>MDMELMPPAAPQAPPKGMNNGEATAPPASALHDVTIVTTKKHAQVKVMGVPPEEFGIERGARTIKDCNYCFHETPRSVGDLIAQGYDEDQVKAIASSSISDSETLSRDTVDEQEPERDSLNEMARQVRVTEHYIRMDYEGNGKPCIYRVTTAGEGGAILRRDDKEDIERVDEYPFAAASPVPQSHRFFGRSVADLVMDIQRIKTALVRGMLDNLYLHNNPRVEVAEANAGPNTLDDLLVSRPGGVVRTKTAGGLNWQVVPDITSSVYPALQYMDATREMRTGVNNQSQGIDANALQNQSATAVAQVFSASQMRTKLIARILAEGVRDMFALLHGAIRRHGQQAQTVRLRNSWVQVDPRNWKTRNDLTINVGLGSGGKAQQFAQTMALANFQKELLLGGKTHLVGDDKLFNTASELTKIMGHKNPDKFFNDPSAKNPQTGELLNPPSPPSPPESVQVAQIKAQTDKEKMGVQAQLDQQADERKAQIEAVQAEADMATEQQRLQAELAIAQQKFELERELKLMDFQLKREMHQQDMAQRAEQHRQQMEAGVFKVAAGAEAHDQKMEQMKNAPKKGGE</sequence>
<evidence type="ECO:0000313" key="3">
    <source>
        <dbReference type="EMBL" id="SCB51680.1"/>
    </source>
</evidence>
<dbReference type="Pfam" id="PF23899">
    <property type="entry name" value="SU10_portal"/>
    <property type="match status" value="1"/>
</dbReference>
<feature type="region of interest" description="Disordered" evidence="2">
    <location>
        <begin position="422"/>
        <end position="453"/>
    </location>
</feature>
<dbReference type="EMBL" id="FMAE01000021">
    <property type="protein sequence ID" value="SCB51680.1"/>
    <property type="molecule type" value="Genomic_DNA"/>
</dbReference>
<organism evidence="3 4">
    <name type="scientific">Bradyrhizobium yuanmingense</name>
    <dbReference type="NCBI Taxonomy" id="108015"/>
    <lineage>
        <taxon>Bacteria</taxon>
        <taxon>Pseudomonadati</taxon>
        <taxon>Pseudomonadota</taxon>
        <taxon>Alphaproteobacteria</taxon>
        <taxon>Hyphomicrobiales</taxon>
        <taxon>Nitrobacteraceae</taxon>
        <taxon>Bradyrhizobium</taxon>
    </lineage>
</organism>
<evidence type="ECO:0000313" key="4">
    <source>
        <dbReference type="Proteomes" id="UP000183174"/>
    </source>
</evidence>
<protein>
    <recommendedName>
        <fullName evidence="5">Phage portal protein</fullName>
    </recommendedName>
</protein>
<feature type="coiled-coil region" evidence="1">
    <location>
        <begin position="471"/>
        <end position="500"/>
    </location>
</feature>
<gene>
    <name evidence="3" type="ORF">GA0061099_102111</name>
</gene>
<evidence type="ECO:0000256" key="1">
    <source>
        <dbReference type="SAM" id="Coils"/>
    </source>
</evidence>